<reference evidence="1" key="2">
    <citation type="submission" date="2018-04" db="EMBL/GenBank/DDBJ databases">
        <title>OnivRS2 (Oryza nivara Reference Sequence Version 2).</title>
        <authorList>
            <person name="Zhang J."/>
            <person name="Kudrna D."/>
            <person name="Lee S."/>
            <person name="Talag J."/>
            <person name="Rajasekar S."/>
            <person name="Welchert J."/>
            <person name="Hsing Y.-I."/>
            <person name="Wing R.A."/>
        </authorList>
    </citation>
    <scope>NUCLEOTIDE SEQUENCE [LARGE SCALE GENOMIC DNA]</scope>
</reference>
<dbReference type="HOGENOM" id="CLU_2240924_0_0_1"/>
<name>A0A0E0ISF9_ORYNI</name>
<sequence length="105" mass="11419">MLDIPASFPTFTPIRSLKCSLTDGFEQTLFTRIVLPTPLSPTTYITARRPAELRSIASSSCCWSSRPIIGGLDVPLHFQQDDNLQVTVTLGVGCGGGGARWDDYD</sequence>
<dbReference type="AlphaFoldDB" id="A0A0E0ISF9"/>
<dbReference type="EnsemblPlants" id="ONIVA10G10260.1">
    <property type="protein sequence ID" value="ONIVA10G10260.1"/>
    <property type="gene ID" value="ONIVA10G10260"/>
</dbReference>
<dbReference type="Proteomes" id="UP000006591">
    <property type="component" value="Chromosome 10"/>
</dbReference>
<evidence type="ECO:0000313" key="1">
    <source>
        <dbReference type="EnsemblPlants" id="ONIVA10G10260.1"/>
    </source>
</evidence>
<reference evidence="1" key="1">
    <citation type="submission" date="2015-04" db="UniProtKB">
        <authorList>
            <consortium name="EnsemblPlants"/>
        </authorList>
    </citation>
    <scope>IDENTIFICATION</scope>
    <source>
        <strain evidence="1">SL10</strain>
    </source>
</reference>
<proteinExistence type="predicted"/>
<protein>
    <submittedName>
        <fullName evidence="1">Uncharacterized protein</fullName>
    </submittedName>
</protein>
<evidence type="ECO:0000313" key="2">
    <source>
        <dbReference type="Proteomes" id="UP000006591"/>
    </source>
</evidence>
<dbReference type="Gramene" id="ONIVA10G10260.1">
    <property type="protein sequence ID" value="ONIVA10G10260.1"/>
    <property type="gene ID" value="ONIVA10G10260"/>
</dbReference>
<organism evidence="1">
    <name type="scientific">Oryza nivara</name>
    <name type="common">Indian wild rice</name>
    <name type="synonym">Oryza sativa f. spontanea</name>
    <dbReference type="NCBI Taxonomy" id="4536"/>
    <lineage>
        <taxon>Eukaryota</taxon>
        <taxon>Viridiplantae</taxon>
        <taxon>Streptophyta</taxon>
        <taxon>Embryophyta</taxon>
        <taxon>Tracheophyta</taxon>
        <taxon>Spermatophyta</taxon>
        <taxon>Magnoliopsida</taxon>
        <taxon>Liliopsida</taxon>
        <taxon>Poales</taxon>
        <taxon>Poaceae</taxon>
        <taxon>BOP clade</taxon>
        <taxon>Oryzoideae</taxon>
        <taxon>Oryzeae</taxon>
        <taxon>Oryzinae</taxon>
        <taxon>Oryza</taxon>
    </lineage>
</organism>
<keyword evidence="2" id="KW-1185">Reference proteome</keyword>
<accession>A0A0E0ISF9</accession>